<evidence type="ECO:0008006" key="3">
    <source>
        <dbReference type="Google" id="ProtNLM"/>
    </source>
</evidence>
<dbReference type="EMBL" id="MCIB01000001">
    <property type="protein sequence ID" value="RKD34637.1"/>
    <property type="molecule type" value="Genomic_DNA"/>
</dbReference>
<dbReference type="GO" id="GO:0003677">
    <property type="term" value="F:DNA binding"/>
    <property type="evidence" value="ECO:0007669"/>
    <property type="project" value="InterPro"/>
</dbReference>
<reference evidence="1 2" key="1">
    <citation type="submission" date="2016-08" db="EMBL/GenBank/DDBJ databases">
        <title>Novel Firmicutes and Novel Genomes.</title>
        <authorList>
            <person name="Poppleton D.I."/>
            <person name="Gribaldo S."/>
        </authorList>
    </citation>
    <scope>NUCLEOTIDE SEQUENCE [LARGE SCALE GENOMIC DNA]</scope>
    <source>
        <strain evidence="1 2">CTT3</strain>
    </source>
</reference>
<comment type="caution">
    <text evidence="1">The sequence shown here is derived from an EMBL/GenBank/DDBJ whole genome shotgun (WGS) entry which is preliminary data.</text>
</comment>
<sequence>MEKIVGTSGIIKRLRRIEGQIKGIQRMVEEEKCCKDILIQIAAARAALNKVGGLLLENHVKDCFLKEINDNNKEELINELIDIMMKYTK</sequence>
<proteinExistence type="predicted"/>
<protein>
    <recommendedName>
        <fullName evidence="3">Transcriptional regulator</fullName>
    </recommendedName>
</protein>
<evidence type="ECO:0000313" key="2">
    <source>
        <dbReference type="Proteomes" id="UP000284177"/>
    </source>
</evidence>
<dbReference type="RefSeq" id="WP_120166736.1">
    <property type="nucleotide sequence ID" value="NZ_MCIB01000001.1"/>
</dbReference>
<dbReference type="Proteomes" id="UP000284177">
    <property type="component" value="Unassembled WGS sequence"/>
</dbReference>
<organism evidence="1 2">
    <name type="scientific">Thermohalobacter berrensis</name>
    <dbReference type="NCBI Taxonomy" id="99594"/>
    <lineage>
        <taxon>Bacteria</taxon>
        <taxon>Bacillati</taxon>
        <taxon>Bacillota</taxon>
        <taxon>Tissierellia</taxon>
        <taxon>Tissierellales</taxon>
        <taxon>Thermohalobacteraceae</taxon>
        <taxon>Thermohalobacter</taxon>
    </lineage>
</organism>
<dbReference type="PANTHER" id="PTHR33677:SF3">
    <property type="entry name" value="COPPER-SENSING TRANSCRIPTIONAL REPRESSOR RICR"/>
    <property type="match status" value="1"/>
</dbReference>
<dbReference type="AlphaFoldDB" id="A0A419TB13"/>
<dbReference type="CDD" id="cd10148">
    <property type="entry name" value="CsoR-like_DUF156"/>
    <property type="match status" value="1"/>
</dbReference>
<keyword evidence="2" id="KW-1185">Reference proteome</keyword>
<evidence type="ECO:0000313" key="1">
    <source>
        <dbReference type="EMBL" id="RKD34637.1"/>
    </source>
</evidence>
<dbReference type="InterPro" id="IPR003735">
    <property type="entry name" value="Metal_Tscrpt_repr"/>
</dbReference>
<dbReference type="OrthoDB" id="9811244at2"/>
<name>A0A419TB13_9FIRM</name>
<dbReference type="Pfam" id="PF02583">
    <property type="entry name" value="Trns_repr_metal"/>
    <property type="match status" value="1"/>
</dbReference>
<gene>
    <name evidence="1" type="ORF">BET03_02080</name>
</gene>
<dbReference type="InterPro" id="IPR038390">
    <property type="entry name" value="Metal_Tscrpt_repr_sf"/>
</dbReference>
<accession>A0A419TB13</accession>
<dbReference type="Gene3D" id="1.20.58.1000">
    <property type="entry name" value="Metal-sensitive repressor, helix protomer"/>
    <property type="match status" value="1"/>
</dbReference>
<dbReference type="GO" id="GO:0046872">
    <property type="term" value="F:metal ion binding"/>
    <property type="evidence" value="ECO:0007669"/>
    <property type="project" value="InterPro"/>
</dbReference>
<dbReference type="PANTHER" id="PTHR33677">
    <property type="entry name" value="TRANSCRIPTIONAL REPRESSOR FRMR-RELATED"/>
    <property type="match status" value="1"/>
</dbReference>
<dbReference type="GO" id="GO:0045892">
    <property type="term" value="P:negative regulation of DNA-templated transcription"/>
    <property type="evidence" value="ECO:0007669"/>
    <property type="project" value="UniProtKB-ARBA"/>
</dbReference>